<proteinExistence type="inferred from homology"/>
<dbReference type="SUPFAM" id="SSF48371">
    <property type="entry name" value="ARM repeat"/>
    <property type="match status" value="1"/>
</dbReference>
<protein>
    <recommendedName>
        <fullName evidence="2 9">Exportin-T</fullName>
    </recommendedName>
    <alternativeName>
        <fullName evidence="7 9">Exportin(tRNA)</fullName>
    </alternativeName>
    <alternativeName>
        <fullName evidence="8 9">tRNA exportin</fullName>
    </alternativeName>
</protein>
<evidence type="ECO:0000256" key="4">
    <source>
        <dbReference type="ARBA" id="ARBA00022555"/>
    </source>
</evidence>
<sequence>MERFEEAVQVVFFQQALRSQAERERQERAQVYLDEILAAPEGWAHLLQWLPALASVEARFWTLQALLNTVFPSSSPQQRQTIREGILTHCILRRLRGSEESGEGTASGDSAQGPGGGSSAALCEGRSGSRAGEERGTNAQASAQREDAAVKNKTALLIVRLLQIDFPSTWPSAFLELRRLLTIAVEATTLLPSPTGAEKASAHSPRALAVLDGLDTCLRILLLLHQEIVEDPFAPPEAEQARRDAEIRAGLRQHFSSSELSAGPSDGACVSFSRLLLQLLQLPTIRQDAALLRLTCELIGRYIGYMDLLLPPSTREAVARSQSGALGRLGSSAHAEGETRPTTAVGDADGDGEIATEGTLVHLLLETWLACSCEEASNAVVAFAHKKMEAETKARLLSRMGLAEALRACTQQVAQRPELVAGFASMVNTAASAFLEAAHALKQREKEGLSPCENSRNGATGPGGEETQACGQRASTEKQRTGCGKDTSRAALMAWHRVSLLLPVIVELFACPVMDIAFRVEPFLSLFCNKTRFQRDPQKGSLADRRDEALGGALPSDFSTSQSLAPFLTNMLQLLYQKAVSLQSEEDSDADERGGLPRGDDDESEDEETVKRREYKEASQPLASQLYKRVFLVHQVHAFSWLQEMTASVCNRLSLSEASAVSPSLTSLPSSGLPGSLSSTSSPLPAEPSAALWRELGAALHLLLLSAEHVKDLSREMKDLTHCLPACLLSLLQTNAVFRFSALPPPHVRLQLLAVLGRFAPFFSHHPEYLPTALQLLLGPAFLNLSPAALSPPEPKRSGARLARLQRRLACVASRSCLSLLRFLKNTQPQVNAFTVDILHALQSENCLQIPLPSPAALTLSRGAFEAARDRASEVETTGAALVPNKLFSVDDQQLLFEAAGVLLGARNSGGAAQGLRGPRAQPEADGQADGCAPNPQKAEPRRGLSQEEKIRLLHQLLQHLVPAFDTTKLSKLSSPEEAACWALLWARTCNAIASLTKAFPSCAGEGRESSAGGDRTREVWKEAFQHISYATQVALSPSSLRPELRNVILFSPFFHSFVFLLRRGLHLLSSDILPVMHATLPLLYEALPSPLSSSRALEAPERLFLSSSTACTPSGACGGAAPCTPQGCGAQLASLVTYFLVTLKEKSLVAHGGFLSEDLLRNIFWRHFTLWWRAETESPEFLRDQAELQEQLSLLLSTVGKEVPALLAGFLAADPVSSSACVVAANSLASSVVVDLAPAAPPSLSVLTSFAFRNEACRDAFVRNLQECQRVFSLATPEASTRSPPFYLSLGQGVIASGLPYSDLRNIFLSELHELFTPSAPGSARLREDISPLHAARVGVSCFLLFSISSASARNSVSLMNAIHAWFAALQHVFDALPLAAWPHLQQVQTFFSRHTRDKQPQDGAVHAAVPSPDVQEKAADEVMRLLPVREIFTATSALILQLDVAADAQQARVLGDVCCLWRLFVLGPGGTVASCSPPSRQNGVASSLFALASVLPHFFQPLQRLLFSSLSDALYGFVSRRKETGAGIARPEKLAEDASQAAATLVQNLVQTADLRASKENVRQWVLAQRQAEK</sequence>
<comment type="subcellular location">
    <subcellularLocation>
        <location evidence="1 9">Cytoplasm</location>
    </subcellularLocation>
    <subcellularLocation>
        <location evidence="9">Nucleus</location>
    </subcellularLocation>
    <text evidence="9">Shuttles between the nucleus and the cytoplasm.</text>
</comment>
<feature type="region of interest" description="Disordered" evidence="10">
    <location>
        <begin position="328"/>
        <end position="351"/>
    </location>
</feature>
<evidence type="ECO:0000256" key="9">
    <source>
        <dbReference type="RuleBase" id="RU366037"/>
    </source>
</evidence>
<accession>A0A0F7UHL6</accession>
<name>A0A0F7UHL6_NEOCL</name>
<dbReference type="GO" id="GO:0071528">
    <property type="term" value="P:tRNA re-export from nucleus"/>
    <property type="evidence" value="ECO:0007669"/>
    <property type="project" value="UniProtKB-UniRule"/>
</dbReference>
<evidence type="ECO:0000256" key="10">
    <source>
        <dbReference type="SAM" id="MobiDB-lite"/>
    </source>
</evidence>
<feature type="compositionally biased region" description="Low complexity" evidence="10">
    <location>
        <begin position="103"/>
        <end position="112"/>
    </location>
</feature>
<keyword evidence="6 9" id="KW-0539">Nucleus</keyword>
<dbReference type="Pfam" id="PF08389">
    <property type="entry name" value="Xpo1"/>
    <property type="match status" value="1"/>
</dbReference>
<gene>
    <name evidence="12" type="ORF">BN1204_051880</name>
</gene>
<evidence type="ECO:0000313" key="12">
    <source>
        <dbReference type="EMBL" id="CEL69479.1"/>
    </source>
</evidence>
<reference evidence="12" key="1">
    <citation type="journal article" date="2015" name="PLoS ONE">
        <title>Comprehensive Evaluation of Toxoplasma gondii VEG and Neospora caninum LIV Genomes with Tachyzoite Stage Transcriptome and Proteome Defines Novel Transcript Features.</title>
        <authorList>
            <person name="Ramaprasad A."/>
            <person name="Mourier T."/>
            <person name="Naeem R."/>
            <person name="Malas T.B."/>
            <person name="Moussa E."/>
            <person name="Panigrahi A."/>
            <person name="Vermont S.J."/>
            <person name="Otto T.D."/>
            <person name="Wastling J."/>
            <person name="Pain A."/>
        </authorList>
    </citation>
    <scope>NUCLEOTIDE SEQUENCE</scope>
    <source>
        <strain evidence="12">Liverpool</strain>
    </source>
</reference>
<dbReference type="InterPro" id="IPR040017">
    <property type="entry name" value="XPOT"/>
</dbReference>
<evidence type="ECO:0000256" key="2">
    <source>
        <dbReference type="ARBA" id="ARBA00018928"/>
    </source>
</evidence>
<evidence type="ECO:0000256" key="8">
    <source>
        <dbReference type="ARBA" id="ARBA00032199"/>
    </source>
</evidence>
<evidence type="ECO:0000259" key="11">
    <source>
        <dbReference type="Pfam" id="PF08389"/>
    </source>
</evidence>
<evidence type="ECO:0000256" key="5">
    <source>
        <dbReference type="ARBA" id="ARBA00022884"/>
    </source>
</evidence>
<evidence type="ECO:0000256" key="7">
    <source>
        <dbReference type="ARBA" id="ARBA00029784"/>
    </source>
</evidence>
<dbReference type="PANTHER" id="PTHR15952">
    <property type="entry name" value="EXPORTIN-T/LOS1"/>
    <property type="match status" value="1"/>
</dbReference>
<keyword evidence="9" id="KW-0813">Transport</keyword>
<dbReference type="PANTHER" id="PTHR15952:SF11">
    <property type="entry name" value="EXPORTIN-T"/>
    <property type="match status" value="1"/>
</dbReference>
<dbReference type="InterPro" id="IPR013598">
    <property type="entry name" value="Exportin-1/Importin-b-like"/>
</dbReference>
<evidence type="ECO:0000256" key="6">
    <source>
        <dbReference type="ARBA" id="ARBA00023242"/>
    </source>
</evidence>
<dbReference type="InterPro" id="IPR011989">
    <property type="entry name" value="ARM-like"/>
</dbReference>
<feature type="compositionally biased region" description="Low complexity" evidence="10">
    <location>
        <begin position="119"/>
        <end position="130"/>
    </location>
</feature>
<feature type="region of interest" description="Disordered" evidence="10">
    <location>
        <begin position="583"/>
        <end position="616"/>
    </location>
</feature>
<evidence type="ECO:0000256" key="3">
    <source>
        <dbReference type="ARBA" id="ARBA00022490"/>
    </source>
</evidence>
<feature type="region of interest" description="Disordered" evidence="10">
    <location>
        <begin position="446"/>
        <end position="483"/>
    </location>
</feature>
<comment type="similarity">
    <text evidence="9">Belongs to the exportin family.</text>
</comment>
<dbReference type="GO" id="GO:0016363">
    <property type="term" value="C:nuclear matrix"/>
    <property type="evidence" value="ECO:0007669"/>
    <property type="project" value="TreeGrafter"/>
</dbReference>
<dbReference type="Gene3D" id="1.25.10.10">
    <property type="entry name" value="Leucine-rich Repeat Variant"/>
    <property type="match status" value="3"/>
</dbReference>
<dbReference type="GO" id="GO:0000049">
    <property type="term" value="F:tRNA binding"/>
    <property type="evidence" value="ECO:0007669"/>
    <property type="project" value="UniProtKB-UniRule"/>
</dbReference>
<organism evidence="12">
    <name type="scientific">Neospora caninum (strain Liverpool)</name>
    <dbReference type="NCBI Taxonomy" id="572307"/>
    <lineage>
        <taxon>Eukaryota</taxon>
        <taxon>Sar</taxon>
        <taxon>Alveolata</taxon>
        <taxon>Apicomplexa</taxon>
        <taxon>Conoidasida</taxon>
        <taxon>Coccidia</taxon>
        <taxon>Eucoccidiorida</taxon>
        <taxon>Eimeriorina</taxon>
        <taxon>Sarcocystidae</taxon>
        <taxon>Neospora</taxon>
    </lineage>
</organism>
<feature type="region of interest" description="Disordered" evidence="10">
    <location>
        <begin position="98"/>
        <end position="146"/>
    </location>
</feature>
<dbReference type="InterPro" id="IPR016024">
    <property type="entry name" value="ARM-type_fold"/>
</dbReference>
<feature type="domain" description="Exportin-1/Importin-beta-like" evidence="11">
    <location>
        <begin position="149"/>
        <end position="256"/>
    </location>
</feature>
<keyword evidence="3 9" id="KW-0963">Cytoplasm</keyword>
<dbReference type="GO" id="GO:0031267">
    <property type="term" value="F:small GTPase binding"/>
    <property type="evidence" value="ECO:0007669"/>
    <property type="project" value="InterPro"/>
</dbReference>
<keyword evidence="5 9" id="KW-0694">RNA-binding</keyword>
<dbReference type="GO" id="GO:0005643">
    <property type="term" value="C:nuclear pore"/>
    <property type="evidence" value="ECO:0007669"/>
    <property type="project" value="TreeGrafter"/>
</dbReference>
<dbReference type="EMBL" id="LN714485">
    <property type="protein sequence ID" value="CEL69479.1"/>
    <property type="molecule type" value="Genomic_DNA"/>
</dbReference>
<evidence type="ECO:0000256" key="1">
    <source>
        <dbReference type="ARBA" id="ARBA00004496"/>
    </source>
</evidence>
<feature type="region of interest" description="Disordered" evidence="10">
    <location>
        <begin position="913"/>
        <end position="945"/>
    </location>
</feature>
<dbReference type="GO" id="GO:0005737">
    <property type="term" value="C:cytoplasm"/>
    <property type="evidence" value="ECO:0007669"/>
    <property type="project" value="UniProtKB-SubCell"/>
</dbReference>
<keyword evidence="4 9" id="KW-0820">tRNA-binding</keyword>
<comment type="function">
    <text evidence="9">tRNA nucleus export receptor which facilitates tRNA translocation across the nuclear pore complex.</text>
</comment>